<dbReference type="InterPro" id="IPR022385">
    <property type="entry name" value="Rhs_assc_core"/>
</dbReference>
<comment type="caution">
    <text evidence="1">The sequence shown here is derived from an EMBL/GenBank/DDBJ whole genome shotgun (WGS) entry which is preliminary data.</text>
</comment>
<name>A0A4P9VJ37_9GAMM</name>
<dbReference type="InterPro" id="IPR050708">
    <property type="entry name" value="T6SS_VgrG/RHS"/>
</dbReference>
<reference evidence="1 2" key="1">
    <citation type="submission" date="2017-04" db="EMBL/GenBank/DDBJ databases">
        <title>Draft genome sequence of Zooshikella ganghwensis VG4 isolated from Red Sea sediments.</title>
        <authorList>
            <person name="Rehman Z."/>
            <person name="Alam I."/>
            <person name="Kamau A."/>
            <person name="Bajic V."/>
            <person name="Leiknes T."/>
        </authorList>
    </citation>
    <scope>NUCLEOTIDE SEQUENCE [LARGE SCALE GENOMIC DNA]</scope>
    <source>
        <strain evidence="1 2">VG4</strain>
    </source>
</reference>
<dbReference type="PANTHER" id="PTHR32305:SF15">
    <property type="entry name" value="PROTEIN RHSA-RELATED"/>
    <property type="match status" value="1"/>
</dbReference>
<keyword evidence="2" id="KW-1185">Reference proteome</keyword>
<protein>
    <submittedName>
        <fullName evidence="1">RHS repeat-associated core domain-containing protein</fullName>
    </submittedName>
</protein>
<dbReference type="AlphaFoldDB" id="A0A4P9VJ37"/>
<evidence type="ECO:0000313" key="2">
    <source>
        <dbReference type="Proteomes" id="UP000257039"/>
    </source>
</evidence>
<dbReference type="Proteomes" id="UP000257039">
    <property type="component" value="Unassembled WGS sequence"/>
</dbReference>
<evidence type="ECO:0000313" key="1">
    <source>
        <dbReference type="EMBL" id="RDH42200.1"/>
    </source>
</evidence>
<dbReference type="EMBL" id="NDXW01000001">
    <property type="protein sequence ID" value="RDH42200.1"/>
    <property type="molecule type" value="Genomic_DNA"/>
</dbReference>
<organism evidence="1 2">
    <name type="scientific">Zooshikella ganghwensis</name>
    <dbReference type="NCBI Taxonomy" id="202772"/>
    <lineage>
        <taxon>Bacteria</taxon>
        <taxon>Pseudomonadati</taxon>
        <taxon>Pseudomonadota</taxon>
        <taxon>Gammaproteobacteria</taxon>
        <taxon>Oceanospirillales</taxon>
        <taxon>Zooshikellaceae</taxon>
        <taxon>Zooshikella</taxon>
    </lineage>
</organism>
<dbReference type="NCBIfam" id="TIGR03696">
    <property type="entry name" value="Rhs_assc_core"/>
    <property type="match status" value="1"/>
</dbReference>
<proteinExistence type="predicted"/>
<gene>
    <name evidence="1" type="ORF">B9G39_01370</name>
</gene>
<dbReference type="PANTHER" id="PTHR32305">
    <property type="match status" value="1"/>
</dbReference>
<sequence>MFLLGDNVQYYHADALGSITTLTDAQGKTSASQVYNSWGAVNSKLSSGSIPLYGYTGREPDATGLIYYRTRYYDPDTARFTQLDPKGFIDGVNRYAYALNSPMMFIDPWGTSAVKGANGSGSKSSTIGGGTFGSMLVAGGLYNLGDPNAFANIARSEGGTTYNTYDSINSSKYVVAAATVYLAVKSAKGLKIKGHSPSLRNPDSIDQIKKDGSIWIPRGLYQ</sequence>
<accession>A0A4P9VJ37</accession>
<dbReference type="Gene3D" id="2.180.10.10">
    <property type="entry name" value="RHS repeat-associated core"/>
    <property type="match status" value="1"/>
</dbReference>